<accession>A0A150P2V9</accession>
<dbReference type="Gene3D" id="3.30.1330.80">
    <property type="entry name" value="Hypothetical protein, similar to alpha- acetolactate decarboxylase, domain 2"/>
    <property type="match status" value="1"/>
</dbReference>
<dbReference type="InterPro" id="IPR005128">
    <property type="entry name" value="Acetolactate_a_deCO2ase"/>
</dbReference>
<dbReference type="GO" id="GO:0045151">
    <property type="term" value="P:acetoin biosynthetic process"/>
    <property type="evidence" value="ECO:0007669"/>
    <property type="project" value="InterPro"/>
</dbReference>
<dbReference type="EMBL" id="JELY01003321">
    <property type="protein sequence ID" value="KYF49736.1"/>
    <property type="molecule type" value="Genomic_DNA"/>
</dbReference>
<protein>
    <submittedName>
        <fullName evidence="2">Uncharacterized protein</fullName>
    </submittedName>
</protein>
<organism evidence="2 3">
    <name type="scientific">Sorangium cellulosum</name>
    <name type="common">Polyangium cellulosum</name>
    <dbReference type="NCBI Taxonomy" id="56"/>
    <lineage>
        <taxon>Bacteria</taxon>
        <taxon>Pseudomonadati</taxon>
        <taxon>Myxococcota</taxon>
        <taxon>Polyangia</taxon>
        <taxon>Polyangiales</taxon>
        <taxon>Polyangiaceae</taxon>
        <taxon>Sorangium</taxon>
    </lineage>
</organism>
<proteinExistence type="predicted"/>
<dbReference type="UniPathway" id="UPA00626">
    <property type="reaction ID" value="UER00678"/>
</dbReference>
<evidence type="ECO:0000313" key="3">
    <source>
        <dbReference type="Proteomes" id="UP000075420"/>
    </source>
</evidence>
<dbReference type="GO" id="GO:0047605">
    <property type="term" value="F:acetolactate decarboxylase activity"/>
    <property type="evidence" value="ECO:0007669"/>
    <property type="project" value="InterPro"/>
</dbReference>
<gene>
    <name evidence="2" type="ORF">BE08_06035</name>
</gene>
<feature type="region of interest" description="Disordered" evidence="1">
    <location>
        <begin position="28"/>
        <end position="62"/>
    </location>
</feature>
<dbReference type="SUPFAM" id="SSF117856">
    <property type="entry name" value="AF0104/ALDC/Ptd012-like"/>
    <property type="match status" value="1"/>
</dbReference>
<dbReference type="Pfam" id="PF03306">
    <property type="entry name" value="AAL_decarboxy"/>
    <property type="match status" value="1"/>
</dbReference>
<reference evidence="2 3" key="1">
    <citation type="submission" date="2014-02" db="EMBL/GenBank/DDBJ databases">
        <title>The small core and large imbalanced accessory genome model reveals a collaborative survival strategy of Sorangium cellulosum strains in nature.</title>
        <authorList>
            <person name="Han K."/>
            <person name="Peng R."/>
            <person name="Blom J."/>
            <person name="Li Y.-Z."/>
        </authorList>
    </citation>
    <scope>NUCLEOTIDE SEQUENCE [LARGE SCALE GENOMIC DNA]</scope>
    <source>
        <strain evidence="2 3">So0157-25</strain>
    </source>
</reference>
<evidence type="ECO:0000313" key="2">
    <source>
        <dbReference type="EMBL" id="KYF49736.1"/>
    </source>
</evidence>
<evidence type="ECO:0000256" key="1">
    <source>
        <dbReference type="SAM" id="MobiDB-lite"/>
    </source>
</evidence>
<name>A0A150P2V9_SORCE</name>
<dbReference type="AlphaFoldDB" id="A0A150P2V9"/>
<dbReference type="Proteomes" id="UP000075420">
    <property type="component" value="Unassembled WGS sequence"/>
</dbReference>
<sequence length="278" mass="29717">MEIFMSEAIVRVIVPSAMLILLGCSKASEQPPPREDARAAPSAALRAPEAKQGGADGAPGSGPKIETYGALFQIFHQNKTGPQVTLSSILNPKLQAVGALSESRGEVSIVDGAVWLSYPDGKGGARVENVPQSDERAMLLVAANVEGWRRVPVEEDITADDLDRKLEERAVALGVDVKQAFPVRVEGPVADLHWHVLDASKLEHHPGMSHEDHIRGAVKGTVPQGDALLVGFFSKEHHGVFTHMGSNSHFHVVLAKENISGHVDSVTIKKGATLLLPE</sequence>
<comment type="caution">
    <text evidence="2">The sequence shown here is derived from an EMBL/GenBank/DDBJ whole genome shotgun (WGS) entry which is preliminary data.</text>
</comment>